<reference evidence="2" key="1">
    <citation type="submission" date="2017-04" db="EMBL/GenBank/DDBJ databases">
        <authorList>
            <person name="Varghese N."/>
            <person name="Submissions S."/>
        </authorList>
    </citation>
    <scope>NUCLEOTIDE SEQUENCE [LARGE SCALE GENOMIC DNA]</scope>
</reference>
<dbReference type="EMBL" id="FXWH01000001">
    <property type="protein sequence ID" value="SMQ62553.1"/>
    <property type="molecule type" value="Genomic_DNA"/>
</dbReference>
<organism evidence="1 2">
    <name type="scientific">Pseudidiomarina planktonica</name>
    <dbReference type="NCBI Taxonomy" id="1323738"/>
    <lineage>
        <taxon>Bacteria</taxon>
        <taxon>Pseudomonadati</taxon>
        <taxon>Pseudomonadota</taxon>
        <taxon>Gammaproteobacteria</taxon>
        <taxon>Alteromonadales</taxon>
        <taxon>Idiomarinaceae</taxon>
        <taxon>Pseudidiomarina</taxon>
    </lineage>
</organism>
<dbReference type="OrthoDB" id="5600183at2"/>
<keyword evidence="2" id="KW-1185">Reference proteome</keyword>
<dbReference type="Pfam" id="PF10975">
    <property type="entry name" value="DUF2802"/>
    <property type="match status" value="1"/>
</dbReference>
<proteinExistence type="predicted"/>
<protein>
    <recommendedName>
        <fullName evidence="3">DUF2802 domain-containing protein</fullName>
    </recommendedName>
</protein>
<sequence length="141" mass="15832">MSIGFTIVLLISVLALAVTLAVSVYLLREVRELRQQVQPLQDRLTTVTKAAHEVLRLRKEFRELQSGTLGVTKQLHSLEQANTDLQSRLQEVADQDPESRQYQRAAKLVASGASVEELMQECELPRAEAELLMSVHKHSNS</sequence>
<dbReference type="Proteomes" id="UP000194450">
    <property type="component" value="Unassembled WGS sequence"/>
</dbReference>
<dbReference type="RefSeq" id="WP_086433885.1">
    <property type="nucleotide sequence ID" value="NZ_FXWH01000001.1"/>
</dbReference>
<evidence type="ECO:0008006" key="3">
    <source>
        <dbReference type="Google" id="ProtNLM"/>
    </source>
</evidence>
<dbReference type="AlphaFoldDB" id="A0A1Y6EQU4"/>
<evidence type="ECO:0000313" key="2">
    <source>
        <dbReference type="Proteomes" id="UP000194450"/>
    </source>
</evidence>
<accession>A0A1Y6EQU4</accession>
<dbReference type="InterPro" id="IPR021244">
    <property type="entry name" value="DUF2802"/>
</dbReference>
<name>A0A1Y6EQU4_9GAMM</name>
<evidence type="ECO:0000313" key="1">
    <source>
        <dbReference type="EMBL" id="SMQ62553.1"/>
    </source>
</evidence>
<gene>
    <name evidence="1" type="ORF">SAMN06297229_0724</name>
</gene>